<keyword evidence="1" id="KW-0812">Transmembrane</keyword>
<keyword evidence="1" id="KW-1133">Transmembrane helix</keyword>
<gene>
    <name evidence="2" type="ORF">HK103_003147</name>
</gene>
<feature type="transmembrane region" description="Helical" evidence="1">
    <location>
        <begin position="52"/>
        <end position="71"/>
    </location>
</feature>
<sequence>MIKNPNLSNSVFLLQVTTWLVYISLFISYVYAPMQTYSQVIALGGSFEILKNFATFIVAASTTLLIVHVLALSTRIRIATFLCLTIVHLGLSGYKYLQVYWLENPTITQYGRWGDLLQYWYIFMFLLSMAPFALYLYVIIKPNENKRLRNLKILVTQDIGLSVLFVAFILNLGFFLYFSNVLLYSPLVMGGDRMVLTYLVLKDCTLSLQAVIQCLATDHIKVLFALKKDLHTAVPKEKSLVKLNQLAPIRAVAASDVTDATVKLSNN</sequence>
<evidence type="ECO:0000256" key="1">
    <source>
        <dbReference type="SAM" id="Phobius"/>
    </source>
</evidence>
<feature type="transmembrane region" description="Helical" evidence="1">
    <location>
        <begin position="78"/>
        <end position="97"/>
    </location>
</feature>
<evidence type="ECO:0000313" key="2">
    <source>
        <dbReference type="EMBL" id="KAJ3259006.1"/>
    </source>
</evidence>
<accession>A0AAD5UIE6</accession>
<dbReference type="EMBL" id="JADGKB010000022">
    <property type="protein sequence ID" value="KAJ3259006.1"/>
    <property type="molecule type" value="Genomic_DNA"/>
</dbReference>
<organism evidence="2 3">
    <name type="scientific">Boothiomyces macroporosus</name>
    <dbReference type="NCBI Taxonomy" id="261099"/>
    <lineage>
        <taxon>Eukaryota</taxon>
        <taxon>Fungi</taxon>
        <taxon>Fungi incertae sedis</taxon>
        <taxon>Chytridiomycota</taxon>
        <taxon>Chytridiomycota incertae sedis</taxon>
        <taxon>Chytridiomycetes</taxon>
        <taxon>Rhizophydiales</taxon>
        <taxon>Terramycetaceae</taxon>
        <taxon>Boothiomyces</taxon>
    </lineage>
</organism>
<keyword evidence="3" id="KW-1185">Reference proteome</keyword>
<comment type="caution">
    <text evidence="2">The sequence shown here is derived from an EMBL/GenBank/DDBJ whole genome shotgun (WGS) entry which is preliminary data.</text>
</comment>
<proteinExistence type="predicted"/>
<dbReference type="AlphaFoldDB" id="A0AAD5UIE6"/>
<feature type="transmembrane region" description="Helical" evidence="1">
    <location>
        <begin position="12"/>
        <end position="32"/>
    </location>
</feature>
<feature type="transmembrane region" description="Helical" evidence="1">
    <location>
        <begin position="159"/>
        <end position="178"/>
    </location>
</feature>
<feature type="transmembrane region" description="Helical" evidence="1">
    <location>
        <begin position="117"/>
        <end position="138"/>
    </location>
</feature>
<keyword evidence="1" id="KW-0472">Membrane</keyword>
<dbReference type="Proteomes" id="UP001210925">
    <property type="component" value="Unassembled WGS sequence"/>
</dbReference>
<reference evidence="2" key="1">
    <citation type="submission" date="2020-05" db="EMBL/GenBank/DDBJ databases">
        <title>Phylogenomic resolution of chytrid fungi.</title>
        <authorList>
            <person name="Stajich J.E."/>
            <person name="Amses K."/>
            <person name="Simmons R."/>
            <person name="Seto K."/>
            <person name="Myers J."/>
            <person name="Bonds A."/>
            <person name="Quandt C.A."/>
            <person name="Barry K."/>
            <person name="Liu P."/>
            <person name="Grigoriev I."/>
            <person name="Longcore J.E."/>
            <person name="James T.Y."/>
        </authorList>
    </citation>
    <scope>NUCLEOTIDE SEQUENCE</scope>
    <source>
        <strain evidence="2">PLAUS21</strain>
    </source>
</reference>
<name>A0AAD5UIE6_9FUNG</name>
<evidence type="ECO:0000313" key="3">
    <source>
        <dbReference type="Proteomes" id="UP001210925"/>
    </source>
</evidence>
<protein>
    <submittedName>
        <fullName evidence="2">Uncharacterized protein</fullName>
    </submittedName>
</protein>